<name>X1U2D9_9ZZZZ</name>
<evidence type="ECO:0000313" key="1">
    <source>
        <dbReference type="EMBL" id="GAJ11733.1"/>
    </source>
</evidence>
<dbReference type="EMBL" id="BARW01030974">
    <property type="protein sequence ID" value="GAJ11733.1"/>
    <property type="molecule type" value="Genomic_DNA"/>
</dbReference>
<accession>X1U2D9</accession>
<reference evidence="1" key="1">
    <citation type="journal article" date="2014" name="Front. Microbiol.">
        <title>High frequency of phylogenetically diverse reductive dehalogenase-homologous genes in deep subseafloor sedimentary metagenomes.</title>
        <authorList>
            <person name="Kawai M."/>
            <person name="Futagami T."/>
            <person name="Toyoda A."/>
            <person name="Takaki Y."/>
            <person name="Nishi S."/>
            <person name="Hori S."/>
            <person name="Arai W."/>
            <person name="Tsubouchi T."/>
            <person name="Morono Y."/>
            <person name="Uchiyama I."/>
            <person name="Ito T."/>
            <person name="Fujiyama A."/>
            <person name="Inagaki F."/>
            <person name="Takami H."/>
        </authorList>
    </citation>
    <scope>NUCLEOTIDE SEQUENCE</scope>
    <source>
        <strain evidence="1">Expedition CK06-06</strain>
    </source>
</reference>
<protein>
    <submittedName>
        <fullName evidence="1">Uncharacterized protein</fullName>
    </submittedName>
</protein>
<comment type="caution">
    <text evidence="1">The sequence shown here is derived from an EMBL/GenBank/DDBJ whole genome shotgun (WGS) entry which is preliminary data.</text>
</comment>
<organism evidence="1">
    <name type="scientific">marine sediment metagenome</name>
    <dbReference type="NCBI Taxonomy" id="412755"/>
    <lineage>
        <taxon>unclassified sequences</taxon>
        <taxon>metagenomes</taxon>
        <taxon>ecological metagenomes</taxon>
    </lineage>
</organism>
<sequence length="166" mass="18445">SDTQLWNDLVQAWYNEHSTLWVAEHVDTYEWIGLKAFTVKGDTRPPGERAGAGAGTVAETPAPAFVCRTITFYSDNANPRVRGRLMLSGTSDEMLHDDDGSIVEGQIITMNILGNSLRSTIEENGNEFRPCLYNRVTDTVSLILAAKGRITPSSVRSRRIRRMMIG</sequence>
<feature type="non-terminal residue" evidence="1">
    <location>
        <position position="1"/>
    </location>
</feature>
<proteinExistence type="predicted"/>
<dbReference type="AlphaFoldDB" id="X1U2D9"/>
<gene>
    <name evidence="1" type="ORF">S12H4_49383</name>
</gene>